<dbReference type="GO" id="GO:0005634">
    <property type="term" value="C:nucleus"/>
    <property type="evidence" value="ECO:0007669"/>
    <property type="project" value="TreeGrafter"/>
</dbReference>
<dbReference type="Gene3D" id="2.60.120.650">
    <property type="entry name" value="Cupin"/>
    <property type="match status" value="2"/>
</dbReference>
<dbReference type="GO" id="GO:0032454">
    <property type="term" value="F:histone H3K9 demethylase activity"/>
    <property type="evidence" value="ECO:0007669"/>
    <property type="project" value="TreeGrafter"/>
</dbReference>
<feature type="compositionally biased region" description="Polar residues" evidence="1">
    <location>
        <begin position="225"/>
        <end position="237"/>
    </location>
</feature>
<dbReference type="OrthoDB" id="9547406at2759"/>
<proteinExistence type="predicted"/>
<gene>
    <name evidence="4" type="ORF">D9615_007617</name>
</gene>
<feature type="compositionally biased region" description="Low complexity" evidence="1">
    <location>
        <begin position="1"/>
        <end position="14"/>
    </location>
</feature>
<dbReference type="InterPro" id="IPR003347">
    <property type="entry name" value="JmjC_dom"/>
</dbReference>
<feature type="region of interest" description="Disordered" evidence="1">
    <location>
        <begin position="999"/>
        <end position="1099"/>
    </location>
</feature>
<dbReference type="InterPro" id="IPR003349">
    <property type="entry name" value="JmjN"/>
</dbReference>
<feature type="region of interest" description="Disordered" evidence="1">
    <location>
        <begin position="223"/>
        <end position="262"/>
    </location>
</feature>
<dbReference type="Pfam" id="PF13771">
    <property type="entry name" value="zf-HC5HC2H"/>
    <property type="match status" value="1"/>
</dbReference>
<feature type="compositionally biased region" description="Pro residues" evidence="1">
    <location>
        <begin position="1069"/>
        <end position="1089"/>
    </location>
</feature>
<accession>A0A8H5M2G5</accession>
<dbReference type="GO" id="GO:0000785">
    <property type="term" value="C:chromatin"/>
    <property type="evidence" value="ECO:0007669"/>
    <property type="project" value="TreeGrafter"/>
</dbReference>
<dbReference type="PANTHER" id="PTHR10694:SF7">
    <property type="entry name" value="[HISTONE H3]-TRIMETHYL-L-LYSINE(9) DEMETHYLASE"/>
    <property type="match status" value="1"/>
</dbReference>
<dbReference type="GO" id="GO:0051864">
    <property type="term" value="F:histone H3K36 demethylase activity"/>
    <property type="evidence" value="ECO:0007669"/>
    <property type="project" value="TreeGrafter"/>
</dbReference>
<feature type="region of interest" description="Disordered" evidence="1">
    <location>
        <begin position="518"/>
        <end position="547"/>
    </location>
</feature>
<evidence type="ECO:0000256" key="1">
    <source>
        <dbReference type="SAM" id="MobiDB-lite"/>
    </source>
</evidence>
<dbReference type="CDD" id="cd15571">
    <property type="entry name" value="ePHD"/>
    <property type="match status" value="1"/>
</dbReference>
<dbReference type="PROSITE" id="PS51183">
    <property type="entry name" value="JMJN"/>
    <property type="match status" value="1"/>
</dbReference>
<dbReference type="AlphaFoldDB" id="A0A8H5M2G5"/>
<dbReference type="PROSITE" id="PS51184">
    <property type="entry name" value="JMJC"/>
    <property type="match status" value="1"/>
</dbReference>
<dbReference type="GO" id="GO:0010468">
    <property type="term" value="P:regulation of gene expression"/>
    <property type="evidence" value="ECO:0007669"/>
    <property type="project" value="TreeGrafter"/>
</dbReference>
<feature type="domain" description="JmjC" evidence="3">
    <location>
        <begin position="336"/>
        <end position="502"/>
    </location>
</feature>
<name>A0A8H5M2G5_9AGAR</name>
<reference evidence="4 5" key="1">
    <citation type="journal article" date="2020" name="ISME J.">
        <title>Uncovering the hidden diversity of litter-decomposition mechanisms in mushroom-forming fungi.</title>
        <authorList>
            <person name="Floudas D."/>
            <person name="Bentzer J."/>
            <person name="Ahren D."/>
            <person name="Johansson T."/>
            <person name="Persson P."/>
            <person name="Tunlid A."/>
        </authorList>
    </citation>
    <scope>NUCLEOTIDE SEQUENCE [LARGE SCALE GENOMIC DNA]</scope>
    <source>
        <strain evidence="4 5">CBS 661.87</strain>
    </source>
</reference>
<feature type="compositionally biased region" description="Low complexity" evidence="1">
    <location>
        <begin position="1038"/>
        <end position="1068"/>
    </location>
</feature>
<evidence type="ECO:0000259" key="3">
    <source>
        <dbReference type="PROSITE" id="PS51184"/>
    </source>
</evidence>
<evidence type="ECO:0000313" key="4">
    <source>
        <dbReference type="EMBL" id="KAF5378159.1"/>
    </source>
</evidence>
<feature type="domain" description="JmjN" evidence="2">
    <location>
        <begin position="59"/>
        <end position="100"/>
    </location>
</feature>
<dbReference type="EMBL" id="JAACJP010000021">
    <property type="protein sequence ID" value="KAF5378159.1"/>
    <property type="molecule type" value="Genomic_DNA"/>
</dbReference>
<dbReference type="Pfam" id="PF02375">
    <property type="entry name" value="JmjN"/>
    <property type="match status" value="1"/>
</dbReference>
<feature type="compositionally biased region" description="Basic and acidic residues" evidence="1">
    <location>
        <begin position="536"/>
        <end position="547"/>
    </location>
</feature>
<organism evidence="4 5">
    <name type="scientific">Tricholomella constricta</name>
    <dbReference type="NCBI Taxonomy" id="117010"/>
    <lineage>
        <taxon>Eukaryota</taxon>
        <taxon>Fungi</taxon>
        <taxon>Dikarya</taxon>
        <taxon>Basidiomycota</taxon>
        <taxon>Agaricomycotina</taxon>
        <taxon>Agaricomycetes</taxon>
        <taxon>Agaricomycetidae</taxon>
        <taxon>Agaricales</taxon>
        <taxon>Tricholomatineae</taxon>
        <taxon>Lyophyllaceae</taxon>
        <taxon>Tricholomella</taxon>
    </lineage>
</organism>
<dbReference type="Pfam" id="PF02373">
    <property type="entry name" value="JmjC"/>
    <property type="match status" value="1"/>
</dbReference>
<dbReference type="Gene3D" id="3.30.40.10">
    <property type="entry name" value="Zinc/RING finger domain, C3HC4 (zinc finger)"/>
    <property type="match status" value="1"/>
</dbReference>
<dbReference type="SMART" id="SM00558">
    <property type="entry name" value="JmjC"/>
    <property type="match status" value="1"/>
</dbReference>
<evidence type="ECO:0008006" key="6">
    <source>
        <dbReference type="Google" id="ProtNLM"/>
    </source>
</evidence>
<dbReference type="InterPro" id="IPR013083">
    <property type="entry name" value="Znf_RING/FYVE/PHD"/>
</dbReference>
<comment type="caution">
    <text evidence="4">The sequence shown here is derived from an EMBL/GenBank/DDBJ whole genome shotgun (WGS) entry which is preliminary data.</text>
</comment>
<keyword evidence="5" id="KW-1185">Reference proteome</keyword>
<dbReference type="Proteomes" id="UP000565441">
    <property type="component" value="Unassembled WGS sequence"/>
</dbReference>
<evidence type="ECO:0000313" key="5">
    <source>
        <dbReference type="Proteomes" id="UP000565441"/>
    </source>
</evidence>
<dbReference type="SMART" id="SM00545">
    <property type="entry name" value="JmjN"/>
    <property type="match status" value="1"/>
</dbReference>
<feature type="region of interest" description="Disordered" evidence="1">
    <location>
        <begin position="1"/>
        <end position="57"/>
    </location>
</feature>
<sequence length="1146" mass="126482">MSSSSLTSSLTPSRSPSPTPPVQPDHFYGSEDIQLPPSPNSDGKTWLDPEDDPLAHRGIPVFKPTMEEFQDFEGYVSKLECWGSKSGIVKIIPPKEWTDALPPLKKQLVDVKIQTPIEQHMLGRGGLFRQENMEKRKLMSVREWAELCAKDEFRAPAVTEVGLHARSANVIPRTRKTKKKTEIAKAESVGPELGSLAMKQEPLDDSRPMAFGEAGSNIDAIVLSPPNSVGTPRSPTSELADAVPAETEDASESKPKTKKRVAATREAREAALAGRHTRDLEFLETFDPHQHWLPPNTKASDYTREFCQMLERQYWRNLGLGKPAWYGADSQGSLYTDETTSWNVAHLPSALTRLLPADNQGLPGVNTPYLYFGMWRATFAWHVEDMDLFSINYIHFGAPKFWYAIPQGRAGALEQTMRSYFPKDTTNCPQFLRHKSFLASPTLLAQSSCRPNFLVHHAGEFVITFPRGYHAGFNLGFNCAESVNFALESWIELGRRAKACKCISDSVRIDVDQLLRDRAEEAENPPELSKPKRSSSKKENEYKDAKAKVSRKRKAVKIEEGEEPAQAKKLKIKLSPASSSTKLSITLKLGPRPAAPEPFPCCLCVSMDREGLLRVRDPPIGRKDAEDAAGSPKEWMAHEQCASIIPETWVDEIEVGPDQVKEKVVYGVDGIVRDRWHLKCSACTKNRPKAHGAPIQCTKGKCPKAFHVSCAKNGEGSGIHFSVLRDVEKEVVLLEPTTPTPTALVIHAAPDAMQVETSAPSTDFSGMITDPAPSSRVLKVIRKLEVQVLCAQHNPVVAAAKKEAKQDKIKAELLALPHMARIKIRVSSGVFEVSLISVLEATKSVEVLWDKGDKREFKWNCVIFGNTDGPVQQKPSELVPKPEPTYSGLPVHTYTSVRAAAASRTPQATDCQALASTSKPVTTHPYGVPAQYPYPHHSGAYDYWQQHYQNPQYSAAAAAASHPYRYPGYYPAAANVAGAPHYNAYAYTQNQYLSAQYHWQPPYQGQPPAYSRPGQEQPQYPPLEQPTTSGHQDQDHNPQPIAESQPQPSPQSQPQLSAAESTHSSHPPHQSPGDPPTQSVPPQIGPPPASTGHLPPDVQQGLYKNLAVLSSLQPVQFSDMLRDNPHLRDVVMSAVGEAQKTPTLPS</sequence>
<dbReference type="PANTHER" id="PTHR10694">
    <property type="entry name" value="LYSINE-SPECIFIC DEMETHYLASE"/>
    <property type="match status" value="1"/>
</dbReference>
<evidence type="ECO:0000259" key="2">
    <source>
        <dbReference type="PROSITE" id="PS51183"/>
    </source>
</evidence>
<dbReference type="SUPFAM" id="SSF51197">
    <property type="entry name" value="Clavaminate synthase-like"/>
    <property type="match status" value="1"/>
</dbReference>
<protein>
    <recommendedName>
        <fullName evidence="6">[Histone H3]-trimethyl-L-lysine(9) demethylase</fullName>
    </recommendedName>
</protein>